<feature type="region of interest" description="Disordered" evidence="1">
    <location>
        <begin position="165"/>
        <end position="216"/>
    </location>
</feature>
<evidence type="ECO:0000256" key="1">
    <source>
        <dbReference type="SAM" id="MobiDB-lite"/>
    </source>
</evidence>
<keyword evidence="4" id="KW-1185">Reference proteome</keyword>
<dbReference type="AlphaFoldDB" id="A0A9P1DJX0"/>
<dbReference type="EMBL" id="CAMXCT030005124">
    <property type="protein sequence ID" value="CAL4798810.1"/>
    <property type="molecule type" value="Genomic_DNA"/>
</dbReference>
<reference evidence="3" key="2">
    <citation type="submission" date="2024-04" db="EMBL/GenBank/DDBJ databases">
        <authorList>
            <person name="Chen Y."/>
            <person name="Shah S."/>
            <person name="Dougan E. K."/>
            <person name="Thang M."/>
            <person name="Chan C."/>
        </authorList>
    </citation>
    <scope>NUCLEOTIDE SEQUENCE [LARGE SCALE GENOMIC DNA]</scope>
</reference>
<sequence length="399" mass="46875">MQDAAGQALNFEERLHASLVSSATEHGRNLTDLGIRFAVNQRAGFFIGKQFMLKSPCVRNIEAFKKLRGFLDPFRAYARKHLKGAKIFSRYSLAHLQEAWERFQQAVADAWELAGSDSTNFMQKVRASYQATAPSRQRHLQSWERQQMAIQDKNKYRPKRLQDCSTKHLERREQQGMAREDKNQHRPRALRERSTRCLEHRERQQMAMNDKNRHRPRRLRFSFQKSFAENVLSRKLSALKSLLVRWEHVLTKQARLADKEYCKALRMRKLQRKKDYEERRRLEVINRKRIREEEQLKSFTRPFSPDLSVTIAAVHVVAAVTAATMGARDVTREEGVVEVPVVVQWEVRVADPVHRNPVDHEENLRQLLLLKSARCAADQCPCFLPIAPQRFRSRKWLTQ</sequence>
<evidence type="ECO:0000313" key="3">
    <source>
        <dbReference type="EMBL" id="CAL1164873.1"/>
    </source>
</evidence>
<reference evidence="2" key="1">
    <citation type="submission" date="2022-10" db="EMBL/GenBank/DDBJ databases">
        <authorList>
            <person name="Chen Y."/>
            <person name="Dougan E. K."/>
            <person name="Chan C."/>
            <person name="Rhodes N."/>
            <person name="Thang M."/>
        </authorList>
    </citation>
    <scope>NUCLEOTIDE SEQUENCE</scope>
</reference>
<feature type="compositionally biased region" description="Basic and acidic residues" evidence="1">
    <location>
        <begin position="165"/>
        <end position="204"/>
    </location>
</feature>
<accession>A0A9P1DJX0</accession>
<dbReference type="EMBL" id="CAMXCT010005124">
    <property type="protein sequence ID" value="CAI4011498.1"/>
    <property type="molecule type" value="Genomic_DNA"/>
</dbReference>
<dbReference type="Proteomes" id="UP001152797">
    <property type="component" value="Unassembled WGS sequence"/>
</dbReference>
<gene>
    <name evidence="2" type="ORF">C1SCF055_LOCUS36656</name>
</gene>
<evidence type="ECO:0000313" key="4">
    <source>
        <dbReference type="Proteomes" id="UP001152797"/>
    </source>
</evidence>
<name>A0A9P1DJX0_9DINO</name>
<comment type="caution">
    <text evidence="2">The sequence shown here is derived from an EMBL/GenBank/DDBJ whole genome shotgun (WGS) entry which is preliminary data.</text>
</comment>
<protein>
    <submittedName>
        <fullName evidence="2">Uncharacterized protein</fullName>
    </submittedName>
</protein>
<organism evidence="2">
    <name type="scientific">Cladocopium goreaui</name>
    <dbReference type="NCBI Taxonomy" id="2562237"/>
    <lineage>
        <taxon>Eukaryota</taxon>
        <taxon>Sar</taxon>
        <taxon>Alveolata</taxon>
        <taxon>Dinophyceae</taxon>
        <taxon>Suessiales</taxon>
        <taxon>Symbiodiniaceae</taxon>
        <taxon>Cladocopium</taxon>
    </lineage>
</organism>
<dbReference type="EMBL" id="CAMXCT020005124">
    <property type="protein sequence ID" value="CAL1164873.1"/>
    <property type="molecule type" value="Genomic_DNA"/>
</dbReference>
<evidence type="ECO:0000313" key="2">
    <source>
        <dbReference type="EMBL" id="CAI4011498.1"/>
    </source>
</evidence>
<proteinExistence type="predicted"/>